<proteinExistence type="predicted"/>
<evidence type="ECO:0008006" key="3">
    <source>
        <dbReference type="Google" id="ProtNLM"/>
    </source>
</evidence>
<dbReference type="InterPro" id="IPR011006">
    <property type="entry name" value="CheY-like_superfamily"/>
</dbReference>
<accession>A0ABS3GBI5</accession>
<dbReference type="Proteomes" id="UP000664044">
    <property type="component" value="Unassembled WGS sequence"/>
</dbReference>
<dbReference type="RefSeq" id="WP_207036926.1">
    <property type="nucleotide sequence ID" value="NZ_JAFLNL010000019.1"/>
</dbReference>
<protein>
    <recommendedName>
        <fullName evidence="3">Response regulatory domain-containing protein</fullName>
    </recommendedName>
</protein>
<organism evidence="1 2">
    <name type="scientific">Flagellimonas aurea</name>
    <dbReference type="NCBI Taxonomy" id="2915619"/>
    <lineage>
        <taxon>Bacteria</taxon>
        <taxon>Pseudomonadati</taxon>
        <taxon>Bacteroidota</taxon>
        <taxon>Flavobacteriia</taxon>
        <taxon>Flavobacteriales</taxon>
        <taxon>Flavobacteriaceae</taxon>
        <taxon>Flagellimonas</taxon>
    </lineage>
</organism>
<keyword evidence="2" id="KW-1185">Reference proteome</keyword>
<name>A0ABS3GBI5_9FLAO</name>
<gene>
    <name evidence="1" type="ORF">J0656_19520</name>
</gene>
<dbReference type="SUPFAM" id="SSF52172">
    <property type="entry name" value="CheY-like"/>
    <property type="match status" value="1"/>
</dbReference>
<evidence type="ECO:0000313" key="2">
    <source>
        <dbReference type="Proteomes" id="UP000664044"/>
    </source>
</evidence>
<sequence length="205" mass="23468">MEPLKILVIHDDLFENDPLLYTLRERFGRDNVILEKKSSQGLEYIYNNLSSKLIVLLDFDLGAGEPHAPEVFKRIREKTSLIYVIIYTAKQFTAIPNEALIDFINNEALGIIQSTADIPEVVGMVEKAAHQLDTRVDCILEQWIAKHSEKERAKPYLTTKSGTIYTLDDLIVEIRKETELGQQLEKSILQLAIELLTSQKRQLDD</sequence>
<evidence type="ECO:0000313" key="1">
    <source>
        <dbReference type="EMBL" id="MBO0356216.1"/>
    </source>
</evidence>
<comment type="caution">
    <text evidence="1">The sequence shown here is derived from an EMBL/GenBank/DDBJ whole genome shotgun (WGS) entry which is preliminary data.</text>
</comment>
<dbReference type="EMBL" id="JAFLNL010000019">
    <property type="protein sequence ID" value="MBO0356216.1"/>
    <property type="molecule type" value="Genomic_DNA"/>
</dbReference>
<reference evidence="1 2" key="1">
    <citation type="submission" date="2021-03" db="EMBL/GenBank/DDBJ databases">
        <title>Muricauda lutimaris sp. nov. and Muricauda ruestringensis sp. nov, two marine members of the Flavobacteriaceae isolated from deep sea sediments of Western Pacific.</title>
        <authorList>
            <person name="Zhao S."/>
            <person name="Liu R."/>
        </authorList>
    </citation>
    <scope>NUCLEOTIDE SEQUENCE [LARGE SCALE GENOMIC DNA]</scope>
    <source>
        <strain evidence="1 2">BC31-1-A7</strain>
    </source>
</reference>